<reference evidence="1" key="1">
    <citation type="submission" date="2022-12" db="EMBL/GenBank/DDBJ databases">
        <authorList>
            <person name="Petersen C."/>
        </authorList>
    </citation>
    <scope>NUCLEOTIDE SEQUENCE</scope>
    <source>
        <strain evidence="1">IBT 35673</strain>
        <strain evidence="2">IBT 35675</strain>
    </source>
</reference>
<dbReference type="EMBL" id="JAPZBR010000007">
    <property type="protein sequence ID" value="KAJ5346656.1"/>
    <property type="molecule type" value="Genomic_DNA"/>
</dbReference>
<proteinExistence type="predicted"/>
<comment type="caution">
    <text evidence="1">The sequence shown here is derived from an EMBL/GenBank/DDBJ whole genome shotgun (WGS) entry which is preliminary data.</text>
</comment>
<evidence type="ECO:0000313" key="4">
    <source>
        <dbReference type="Proteomes" id="UP001148299"/>
    </source>
</evidence>
<reference evidence="1" key="2">
    <citation type="journal article" date="2023" name="IMA Fungus">
        <title>Comparative genomic study of the Penicillium genus elucidates a diverse pangenome and 15 lateral gene transfer events.</title>
        <authorList>
            <person name="Petersen C."/>
            <person name="Sorensen T."/>
            <person name="Nielsen M.R."/>
            <person name="Sondergaard T.E."/>
            <person name="Sorensen J.L."/>
            <person name="Fitzpatrick D.A."/>
            <person name="Frisvad J.C."/>
            <person name="Nielsen K.L."/>
        </authorList>
    </citation>
    <scope>NUCLEOTIDE SEQUENCE</scope>
    <source>
        <strain evidence="1">IBT 35673</strain>
        <strain evidence="2">IBT 35675</strain>
    </source>
</reference>
<keyword evidence="4" id="KW-1185">Reference proteome</keyword>
<evidence type="ECO:0000313" key="1">
    <source>
        <dbReference type="EMBL" id="KAJ5328027.1"/>
    </source>
</evidence>
<dbReference type="Proteomes" id="UP001148299">
    <property type="component" value="Unassembled WGS sequence"/>
</dbReference>
<evidence type="ECO:0000313" key="3">
    <source>
        <dbReference type="Proteomes" id="UP001147695"/>
    </source>
</evidence>
<gene>
    <name evidence="1" type="ORF">N7452_008417</name>
    <name evidence="2" type="ORF">N7541_009138</name>
</gene>
<name>A0A9W9QB11_PENBR</name>
<accession>A0A9W9QB11</accession>
<sequence>MLESGAFAQFGPVPAQIKPRQILYTVAKPFTFEVRNDWAGLIPALNLVWDQSLDGGTKKTWQKVVWDIRRPIFGMLSGATGAAQQEVKHAA</sequence>
<protein>
    <submittedName>
        <fullName evidence="1">Uncharacterized protein</fullName>
    </submittedName>
</protein>
<dbReference type="Proteomes" id="UP001147695">
    <property type="component" value="Unassembled WGS sequence"/>
</dbReference>
<dbReference type="EMBL" id="JAPZBQ010000005">
    <property type="protein sequence ID" value="KAJ5328027.1"/>
    <property type="molecule type" value="Genomic_DNA"/>
</dbReference>
<evidence type="ECO:0000313" key="2">
    <source>
        <dbReference type="EMBL" id="KAJ5346656.1"/>
    </source>
</evidence>
<organism evidence="1 3">
    <name type="scientific">Penicillium brevicompactum</name>
    <dbReference type="NCBI Taxonomy" id="5074"/>
    <lineage>
        <taxon>Eukaryota</taxon>
        <taxon>Fungi</taxon>
        <taxon>Dikarya</taxon>
        <taxon>Ascomycota</taxon>
        <taxon>Pezizomycotina</taxon>
        <taxon>Eurotiomycetes</taxon>
        <taxon>Eurotiomycetidae</taxon>
        <taxon>Eurotiales</taxon>
        <taxon>Aspergillaceae</taxon>
        <taxon>Penicillium</taxon>
    </lineage>
</organism>
<dbReference type="AlphaFoldDB" id="A0A9W9QB11"/>